<evidence type="ECO:0000313" key="5">
    <source>
        <dbReference type="EMBL" id="SOD61633.1"/>
    </source>
</evidence>
<dbReference type="PANTHER" id="PTHR43685:SF5">
    <property type="entry name" value="GLYCOSYLTRANSFERASE EPSE-RELATED"/>
    <property type="match status" value="1"/>
</dbReference>
<dbReference type="Proteomes" id="UP000219072">
    <property type="component" value="Unassembled WGS sequence"/>
</dbReference>
<evidence type="ECO:0000256" key="2">
    <source>
        <dbReference type="ARBA" id="ARBA00022676"/>
    </source>
</evidence>
<dbReference type="SUPFAM" id="SSF53448">
    <property type="entry name" value="Nucleotide-diphospho-sugar transferases"/>
    <property type="match status" value="1"/>
</dbReference>
<evidence type="ECO:0000256" key="1">
    <source>
        <dbReference type="ARBA" id="ARBA00006739"/>
    </source>
</evidence>
<gene>
    <name evidence="5" type="ORF">SAMN06297387_103283</name>
</gene>
<evidence type="ECO:0000259" key="4">
    <source>
        <dbReference type="Pfam" id="PF00535"/>
    </source>
</evidence>
<dbReference type="AlphaFoldDB" id="A0A286DSQ4"/>
<keyword evidence="3 5" id="KW-0808">Transferase</keyword>
<dbReference type="Gene3D" id="3.90.550.10">
    <property type="entry name" value="Spore Coat Polysaccharide Biosynthesis Protein SpsA, Chain A"/>
    <property type="match status" value="1"/>
</dbReference>
<accession>A0A286DSQ4</accession>
<dbReference type="GO" id="GO:0016757">
    <property type="term" value="F:glycosyltransferase activity"/>
    <property type="evidence" value="ECO:0007669"/>
    <property type="project" value="UniProtKB-KW"/>
</dbReference>
<name>A0A286DSQ4_9ACTN</name>
<proteinExistence type="inferred from homology"/>
<dbReference type="OrthoDB" id="9787979at2"/>
<dbReference type="EMBL" id="OCNE01000003">
    <property type="protein sequence ID" value="SOD61633.1"/>
    <property type="molecule type" value="Genomic_DNA"/>
</dbReference>
<evidence type="ECO:0000256" key="3">
    <source>
        <dbReference type="ARBA" id="ARBA00022679"/>
    </source>
</evidence>
<dbReference type="InterPro" id="IPR001173">
    <property type="entry name" value="Glyco_trans_2-like"/>
</dbReference>
<dbReference type="InterPro" id="IPR029044">
    <property type="entry name" value="Nucleotide-diphossugar_trans"/>
</dbReference>
<dbReference type="InterPro" id="IPR050834">
    <property type="entry name" value="Glycosyltransf_2"/>
</dbReference>
<evidence type="ECO:0000313" key="6">
    <source>
        <dbReference type="Proteomes" id="UP000219072"/>
    </source>
</evidence>
<dbReference type="PANTHER" id="PTHR43685">
    <property type="entry name" value="GLYCOSYLTRANSFERASE"/>
    <property type="match status" value="1"/>
</dbReference>
<dbReference type="Pfam" id="PF00535">
    <property type="entry name" value="Glycos_transf_2"/>
    <property type="match status" value="1"/>
</dbReference>
<keyword evidence="2" id="KW-0328">Glycosyltransferase</keyword>
<protein>
    <submittedName>
        <fullName evidence="5">Glycosyltransferase, GT2 family</fullName>
    </submittedName>
</protein>
<keyword evidence="6" id="KW-1185">Reference proteome</keyword>
<comment type="similarity">
    <text evidence="1">Belongs to the glycosyltransferase 2 family.</text>
</comment>
<reference evidence="5 6" key="1">
    <citation type="submission" date="2017-09" db="EMBL/GenBank/DDBJ databases">
        <authorList>
            <person name="Ehlers B."/>
            <person name="Leendertz F.H."/>
        </authorList>
    </citation>
    <scope>NUCLEOTIDE SEQUENCE [LARGE SCALE GENOMIC DNA]</scope>
    <source>
        <strain evidence="5 6">CGMCC 4.7095</strain>
    </source>
</reference>
<feature type="domain" description="Glycosyltransferase 2-like" evidence="4">
    <location>
        <begin position="2"/>
        <end position="156"/>
    </location>
</feature>
<organism evidence="5 6">
    <name type="scientific">Streptomyces zhaozhouensis</name>
    <dbReference type="NCBI Taxonomy" id="1300267"/>
    <lineage>
        <taxon>Bacteria</taxon>
        <taxon>Bacillati</taxon>
        <taxon>Actinomycetota</taxon>
        <taxon>Actinomycetes</taxon>
        <taxon>Kitasatosporales</taxon>
        <taxon>Streptomycetaceae</taxon>
        <taxon>Streptomyces</taxon>
    </lineage>
</organism>
<sequence>MVIATRNRADRLAETLERLTGLPERPSVLVVDNASHDGTRALVRARFPGVGLLALPANRGALARTDGVRALDHPYVAFSDDDSWWEPGALARAVGILEADPRIGLVAARTRVSPAGGPDPLNEVLAGSPLGGGEGLPGPRVLGFLGCAAVVRRSAFLGVGGFHPLLFFGAEETLLAYDLAAAGWLVCHAPAVTAVHRPDSGPRPDRATLLHRNEALTSWLRRPLPVAARHTWRLARNARADRAARRALGQLLPRLPAALAARRRLPAGVEADIRRVEVAHAAG</sequence>